<dbReference type="InterPro" id="IPR042185">
    <property type="entry name" value="Serpin_sf_2"/>
</dbReference>
<protein>
    <recommendedName>
        <fullName evidence="7">Leukocyte elastase inhibitor</fullName>
    </recommendedName>
    <alternativeName>
        <fullName evidence="8">Serpin B1</fullName>
    </alternativeName>
</protein>
<dbReference type="InterPro" id="IPR036186">
    <property type="entry name" value="Serpin_sf"/>
</dbReference>
<evidence type="ECO:0000256" key="6">
    <source>
        <dbReference type="ARBA" id="ARBA00022990"/>
    </source>
</evidence>
<evidence type="ECO:0000256" key="2">
    <source>
        <dbReference type="ARBA" id="ARBA00006426"/>
    </source>
</evidence>
<dbReference type="Gene3D" id="3.30.497.10">
    <property type="entry name" value="Antithrombin, subunit I, domain 2"/>
    <property type="match status" value="4"/>
</dbReference>
<keyword evidence="5" id="KW-0722">Serine protease inhibitor</keyword>
<dbReference type="GO" id="GO:0005615">
    <property type="term" value="C:extracellular space"/>
    <property type="evidence" value="ECO:0007669"/>
    <property type="project" value="InterPro"/>
</dbReference>
<feature type="domain" description="Serpin" evidence="10">
    <location>
        <begin position="295"/>
        <end position="727"/>
    </location>
</feature>
<comment type="caution">
    <text evidence="11">The sequence shown here is derived from an EMBL/GenBank/DDBJ whole genome shotgun (WGS) entry which is preliminary data.</text>
</comment>
<evidence type="ECO:0000256" key="7">
    <source>
        <dbReference type="ARBA" id="ARBA00073281"/>
    </source>
</evidence>
<name>A0A8J6DU47_GALPY</name>
<feature type="domain" description="Serpin" evidence="10">
    <location>
        <begin position="740"/>
        <end position="1118"/>
    </location>
</feature>
<dbReference type="PROSITE" id="PS00284">
    <property type="entry name" value="SERPIN"/>
    <property type="match status" value="3"/>
</dbReference>
<dbReference type="GO" id="GO:0005737">
    <property type="term" value="C:cytoplasm"/>
    <property type="evidence" value="ECO:0007669"/>
    <property type="project" value="UniProtKB-SubCell"/>
</dbReference>
<dbReference type="FunFam" id="2.30.39.10:FF:000014">
    <property type="entry name" value="Serpin family B member 9"/>
    <property type="match status" value="3"/>
</dbReference>
<dbReference type="GO" id="GO:0004867">
    <property type="term" value="F:serine-type endopeptidase inhibitor activity"/>
    <property type="evidence" value="ECO:0007669"/>
    <property type="project" value="UniProtKB-KW"/>
</dbReference>
<evidence type="ECO:0000256" key="4">
    <source>
        <dbReference type="ARBA" id="ARBA00022690"/>
    </source>
</evidence>
<dbReference type="PANTHER" id="PTHR11461:SF180">
    <property type="entry name" value="LEUKOCYTE ELASTASE INHIBITOR"/>
    <property type="match status" value="1"/>
</dbReference>
<comment type="subcellular location">
    <subcellularLocation>
        <location evidence="1">Cytoplasm</location>
    </subcellularLocation>
</comment>
<dbReference type="GO" id="GO:0032691">
    <property type="term" value="P:negative regulation of interleukin-1 beta production"/>
    <property type="evidence" value="ECO:0007669"/>
    <property type="project" value="TreeGrafter"/>
</dbReference>
<keyword evidence="6" id="KW-0007">Acetylation</keyword>
<keyword evidence="9" id="KW-0732">Signal</keyword>
<evidence type="ECO:0000256" key="1">
    <source>
        <dbReference type="ARBA" id="ARBA00004496"/>
    </source>
</evidence>
<feature type="non-terminal residue" evidence="11">
    <location>
        <position position="1"/>
    </location>
</feature>
<evidence type="ECO:0000256" key="8">
    <source>
        <dbReference type="ARBA" id="ARBA00079383"/>
    </source>
</evidence>
<feature type="domain" description="Serpin" evidence="10">
    <location>
        <begin position="1162"/>
        <end position="1528"/>
    </location>
</feature>
<dbReference type="SUPFAM" id="SSF56574">
    <property type="entry name" value="Serpins"/>
    <property type="match status" value="3"/>
</dbReference>
<evidence type="ECO:0000256" key="9">
    <source>
        <dbReference type="SAM" id="SignalP"/>
    </source>
</evidence>
<dbReference type="OrthoDB" id="671595at2759"/>
<dbReference type="PANTHER" id="PTHR11461">
    <property type="entry name" value="SERINE PROTEASE INHIBITOR, SERPIN"/>
    <property type="match status" value="1"/>
</dbReference>
<evidence type="ECO:0000256" key="5">
    <source>
        <dbReference type="ARBA" id="ARBA00022900"/>
    </source>
</evidence>
<gene>
    <name evidence="11" type="ORF">J0S82_020420</name>
</gene>
<dbReference type="InterPro" id="IPR042178">
    <property type="entry name" value="Serpin_sf_1"/>
</dbReference>
<dbReference type="InterPro" id="IPR000215">
    <property type="entry name" value="Serpin_fam"/>
</dbReference>
<evidence type="ECO:0000313" key="11">
    <source>
        <dbReference type="EMBL" id="KAG8522052.1"/>
    </source>
</evidence>
<keyword evidence="4" id="KW-0646">Protease inhibitor</keyword>
<dbReference type="InterPro" id="IPR023795">
    <property type="entry name" value="Serpin_CS"/>
</dbReference>
<keyword evidence="3" id="KW-0963">Cytoplasm</keyword>
<accession>A0A8J6DU47</accession>
<organism evidence="11 12">
    <name type="scientific">Galemys pyrenaicus</name>
    <name type="common">Iberian desman</name>
    <name type="synonym">Pyrenean desman</name>
    <dbReference type="NCBI Taxonomy" id="202257"/>
    <lineage>
        <taxon>Eukaryota</taxon>
        <taxon>Metazoa</taxon>
        <taxon>Chordata</taxon>
        <taxon>Craniata</taxon>
        <taxon>Vertebrata</taxon>
        <taxon>Euteleostomi</taxon>
        <taxon>Mammalia</taxon>
        <taxon>Eutheria</taxon>
        <taxon>Laurasiatheria</taxon>
        <taxon>Eulipotyphla</taxon>
        <taxon>Talpidae</taxon>
        <taxon>Galemys</taxon>
    </lineage>
</organism>
<feature type="chain" id="PRO_5035252751" description="Leukocyte elastase inhibitor" evidence="9">
    <location>
        <begin position="18"/>
        <end position="1528"/>
    </location>
</feature>
<evidence type="ECO:0000259" key="10">
    <source>
        <dbReference type="SMART" id="SM00093"/>
    </source>
</evidence>
<feature type="signal peptide" evidence="9">
    <location>
        <begin position="1"/>
        <end position="17"/>
    </location>
</feature>
<dbReference type="CDD" id="cd19560">
    <property type="entry name" value="serpinB1_LEI"/>
    <property type="match status" value="1"/>
</dbReference>
<evidence type="ECO:0000313" key="12">
    <source>
        <dbReference type="Proteomes" id="UP000700334"/>
    </source>
</evidence>
<dbReference type="SMART" id="SM00093">
    <property type="entry name" value="SERPIN"/>
    <property type="match status" value="3"/>
</dbReference>
<sequence length="1528" mass="169418">LSCLSFTLLCLEHGGLGSWAAGRASSRATPKLPLASSPGGHLPSACTITSAPSSTCQCIPVQTARVYCVQLDHSAGLPRGPGLLPVVKQGCTLVSLRPSPGQLHGAASGGAESASPAASYTALTALGWSMVTAGAWSQGGAGIAPAQLRPLYQPESGRAVVQIDAWTPSPLTWCRHTASGIKLRKRGSLAPATQCPRLLWQLPHADALMSSSWKLEWNLLLTALEKPVPATSPSSLGSSALPGVLSQTLGHQRGQSMALGDLRPWNPPPLPTPRAWSYCSLTMKQLTAANATFALDLYHALRRDSPRGNIFFSPLSVSSAMAMVSLGTRGHTSAQVDKVSRQTDRQAFPVSSESSAFCPASTKWPLTAPKEPRVCGFLDGATGDPVVTCNFTVNVQKMLSSFQTLHFDTVEDIHAGFRSLNTDVNKHDASYVLKLANRLYGEKSCHFLPAFLASTQETYGAGLARVDFRGASEEARQEINEWVKGKTEGKIPELLAAGVVDHLTLLVLVNAIYFKGTWEDEFRKEDTRDVPFRLNKKDTKTVKMMYQKERFPLGYIRDLKCHVLELPYKGGELSMVILLPDDIEDTSTGLEKIEQQLTWENLREWTKPENMNSVDVRVHLPKFKLEESYDLKSHLARLGVKDLFNSGKADLSGMTETRGIFVSKIIHKAFVEVNEEGTEAAAATAVIPRLGSSMSVSKEFIADHPFICMIRHNPSGSILFLGRFLTMEQQLNAAKTAFALNLYHTLRRDSPRGNILFSPLSVSSALVMVSLGTRGHTMAQVAEVSRQSDRQTFPALSGEWAVWALRRVRRRLLSIVRSPTDFSPQAFLVSTQEMFGVKLSRMDFRGDSDDAREMINEWVRRQTEGKITELLTEDMVDYKTKLVQVNGIYFKGTWEDEFTREETRNAPFRLNKKDTKTVKMMYQKERFPLGYIRDLKCHVLELPYKGGELSMVILLPDDIEDASTGLEKVMHLPFTFSFLLCETPPMEQQLTWKNLWEWTKPENMSYVDVRVHLPKFKLEDSYDLNSHLARLGVKDLFNSGKADLSGMTKARSIFLSKIVHKAYMVNEEGTEATAATAVTPKSRSAEQHKDFVADHPFIFMIRHNPSGSILFLGRLYAGPDAWHQSPEIPECSSSPHSPFPGAGSSCSLTMEPLTAANAAFALDLLHTLSQDSPCGNIFFSPLSVSSAMAMVFLGTRGNTAAQVAKGLRFDAVEDVHSGFQSLNADVNKREASYVLKLANRLYGEKTYNFLPEFLASTQKLYGAELANVNFQSASEEARQVINEWVKGQTEGKIPELLAAGVVDSMTKLVLVNAIYFKGSWEDEFRKEDTKDSSFRLNKKDTKTVKMMYLKKKLPFSYIQDLKCRVLELPYKGRELSMVILLPDNIEDASTGLEKIEQQLTLEKIREWTNPQNMSDIDVHVHLPKFKLEESYNLSSHLARLGVEDLFILGKADLSGMTATRDIFISKIVHKAFVEVNEEGTEAAAATASIATYCMLMPEENFLADHPFIFMIRHNPSGSILFLGRLCDP</sequence>
<reference evidence="11" key="1">
    <citation type="journal article" date="2021" name="Evol. Appl.">
        <title>The genome of the Pyrenean desman and the effects of bottlenecks and inbreeding on the genomic landscape of an endangered species.</title>
        <authorList>
            <person name="Escoda L."/>
            <person name="Castresana J."/>
        </authorList>
    </citation>
    <scope>NUCLEOTIDE SEQUENCE</scope>
    <source>
        <strain evidence="11">IBE-C5619</strain>
    </source>
</reference>
<dbReference type="FunFam" id="3.30.497.10:FF:000001">
    <property type="entry name" value="Serine protease inhibitor"/>
    <property type="match status" value="1"/>
</dbReference>
<proteinExistence type="inferred from homology"/>
<comment type="similarity">
    <text evidence="2">Belongs to the serpin family. Ov-serpin subfamily.</text>
</comment>
<dbReference type="EMBL" id="JAGFMF010011450">
    <property type="protein sequence ID" value="KAG8522052.1"/>
    <property type="molecule type" value="Genomic_DNA"/>
</dbReference>
<dbReference type="InterPro" id="IPR023796">
    <property type="entry name" value="Serpin_dom"/>
</dbReference>
<dbReference type="Pfam" id="PF00079">
    <property type="entry name" value="Serpin"/>
    <property type="match status" value="4"/>
</dbReference>
<dbReference type="Proteomes" id="UP000700334">
    <property type="component" value="Unassembled WGS sequence"/>
</dbReference>
<keyword evidence="12" id="KW-1185">Reference proteome</keyword>
<evidence type="ECO:0000256" key="3">
    <source>
        <dbReference type="ARBA" id="ARBA00022490"/>
    </source>
</evidence>
<dbReference type="Gene3D" id="2.30.39.10">
    <property type="entry name" value="Alpha-1-antitrypsin, domain 1"/>
    <property type="match status" value="3"/>
</dbReference>